<accession>A0A6A6C2C4</accession>
<protein>
    <recommendedName>
        <fullName evidence="1">VOC domain-containing protein</fullName>
    </recommendedName>
</protein>
<dbReference type="InterPro" id="IPR029068">
    <property type="entry name" value="Glyas_Bleomycin-R_OHBP_Dase"/>
</dbReference>
<gene>
    <name evidence="2" type="ORF">M409DRAFT_70720</name>
</gene>
<evidence type="ECO:0000313" key="2">
    <source>
        <dbReference type="EMBL" id="KAF2160002.1"/>
    </source>
</evidence>
<dbReference type="RefSeq" id="XP_033660891.1">
    <property type="nucleotide sequence ID" value="XM_033818865.1"/>
</dbReference>
<sequence>MSSLTNPGHKVLSPFKLSHVVLHTANFAVMRDFYKIFLGGRATFENDQVSFQTYDEEDHRIGIISAPPGASHAKAGLAMAYLQRKNNGIEPVWCVNHGPTTSITYSDPDGNLLETQVENFDSVKESLAFLETDEFERNPIGVKFQPKDLVQRLLTGESHASIKKRPVNGKRAIPPL</sequence>
<keyword evidence="3" id="KW-1185">Reference proteome</keyword>
<feature type="domain" description="VOC" evidence="1">
    <location>
        <begin position="16"/>
        <end position="118"/>
    </location>
</feature>
<proteinExistence type="predicted"/>
<dbReference type="SUPFAM" id="SSF54593">
    <property type="entry name" value="Glyoxalase/Bleomycin resistance protein/Dihydroxybiphenyl dioxygenase"/>
    <property type="match status" value="1"/>
</dbReference>
<reference evidence="2" key="1">
    <citation type="journal article" date="2020" name="Stud. Mycol.">
        <title>101 Dothideomycetes genomes: a test case for predicting lifestyles and emergence of pathogens.</title>
        <authorList>
            <person name="Haridas S."/>
            <person name="Albert R."/>
            <person name="Binder M."/>
            <person name="Bloem J."/>
            <person name="Labutti K."/>
            <person name="Salamov A."/>
            <person name="Andreopoulos B."/>
            <person name="Baker S."/>
            <person name="Barry K."/>
            <person name="Bills G."/>
            <person name="Bluhm B."/>
            <person name="Cannon C."/>
            <person name="Castanera R."/>
            <person name="Culley D."/>
            <person name="Daum C."/>
            <person name="Ezra D."/>
            <person name="Gonzalez J."/>
            <person name="Henrissat B."/>
            <person name="Kuo A."/>
            <person name="Liang C."/>
            <person name="Lipzen A."/>
            <person name="Lutzoni F."/>
            <person name="Magnuson J."/>
            <person name="Mondo S."/>
            <person name="Nolan M."/>
            <person name="Ohm R."/>
            <person name="Pangilinan J."/>
            <person name="Park H.-J."/>
            <person name="Ramirez L."/>
            <person name="Alfaro M."/>
            <person name="Sun H."/>
            <person name="Tritt A."/>
            <person name="Yoshinaga Y."/>
            <person name="Zwiers L.-H."/>
            <person name="Turgeon B."/>
            <person name="Goodwin S."/>
            <person name="Spatafora J."/>
            <person name="Crous P."/>
            <person name="Grigoriev I."/>
        </authorList>
    </citation>
    <scope>NUCLEOTIDE SEQUENCE</scope>
    <source>
        <strain evidence="2">ATCC 36951</strain>
    </source>
</reference>
<dbReference type="EMBL" id="ML993631">
    <property type="protein sequence ID" value="KAF2160002.1"/>
    <property type="molecule type" value="Genomic_DNA"/>
</dbReference>
<name>A0A6A6C2C4_ZASCE</name>
<dbReference type="Proteomes" id="UP000799537">
    <property type="component" value="Unassembled WGS sequence"/>
</dbReference>
<dbReference type="InterPro" id="IPR037523">
    <property type="entry name" value="VOC_core"/>
</dbReference>
<dbReference type="OrthoDB" id="5371818at2759"/>
<dbReference type="GeneID" id="54572137"/>
<evidence type="ECO:0000313" key="3">
    <source>
        <dbReference type="Proteomes" id="UP000799537"/>
    </source>
</evidence>
<dbReference type="PROSITE" id="PS51819">
    <property type="entry name" value="VOC"/>
    <property type="match status" value="1"/>
</dbReference>
<dbReference type="Gene3D" id="3.10.180.10">
    <property type="entry name" value="2,3-Dihydroxybiphenyl 1,2-Dioxygenase, domain 1"/>
    <property type="match status" value="1"/>
</dbReference>
<evidence type="ECO:0000259" key="1">
    <source>
        <dbReference type="PROSITE" id="PS51819"/>
    </source>
</evidence>
<dbReference type="AlphaFoldDB" id="A0A6A6C2C4"/>
<organism evidence="2 3">
    <name type="scientific">Zasmidium cellare ATCC 36951</name>
    <dbReference type="NCBI Taxonomy" id="1080233"/>
    <lineage>
        <taxon>Eukaryota</taxon>
        <taxon>Fungi</taxon>
        <taxon>Dikarya</taxon>
        <taxon>Ascomycota</taxon>
        <taxon>Pezizomycotina</taxon>
        <taxon>Dothideomycetes</taxon>
        <taxon>Dothideomycetidae</taxon>
        <taxon>Mycosphaerellales</taxon>
        <taxon>Mycosphaerellaceae</taxon>
        <taxon>Zasmidium</taxon>
    </lineage>
</organism>